<evidence type="ECO:0000256" key="1">
    <source>
        <dbReference type="SAM" id="Phobius"/>
    </source>
</evidence>
<evidence type="ECO:0000259" key="2">
    <source>
        <dbReference type="Pfam" id="PF20684"/>
    </source>
</evidence>
<keyword evidence="1" id="KW-1133">Transmembrane helix</keyword>
<keyword evidence="4" id="KW-1185">Reference proteome</keyword>
<dbReference type="Pfam" id="PF20684">
    <property type="entry name" value="Fung_rhodopsin"/>
    <property type="match status" value="1"/>
</dbReference>
<dbReference type="VEuPathDB" id="FungiDB:ASPZODRAFT_133712"/>
<proteinExistence type="predicted"/>
<feature type="transmembrane region" description="Helical" evidence="1">
    <location>
        <begin position="123"/>
        <end position="142"/>
    </location>
</feature>
<dbReference type="GeneID" id="34609801"/>
<feature type="transmembrane region" description="Helical" evidence="1">
    <location>
        <begin position="226"/>
        <end position="249"/>
    </location>
</feature>
<feature type="transmembrane region" description="Helical" evidence="1">
    <location>
        <begin position="12"/>
        <end position="33"/>
    </location>
</feature>
<accession>A0A1L9SFP5</accession>
<feature type="transmembrane region" description="Helical" evidence="1">
    <location>
        <begin position="193"/>
        <end position="214"/>
    </location>
</feature>
<sequence length="336" mass="36969">MAVTATDHSPIVGIIALLSMVIAVLAVGVRLVIKYVITKGLSMDDYLILVAVLFCVVQSICIVVAATHGLGKAESSLSEDNLDTVFKAAYAAEILYVASLTFAKLSSLAFVSFLTQRIGMKEWIFGGAILVWAFTAEFAVAFQCQLPRPWTGQCFDRDAWWTYFAVNNMLIEAALIVLPALLVIRLQTAKKKAALICFLLRIVVIAVIILELYYRHRTTHPSALTAWPVSVCMQSVQSLAILAACIPYLKPFMEGLQSTGLHPYLYPKQSQGSYATRSRKNFGSQELRKLAGVTNRTNVSTDPQEWEAQSQSSQSHIIIRETRTWAVDVQSTAGGD</sequence>
<keyword evidence="1" id="KW-0472">Membrane</keyword>
<organism evidence="3 4">
    <name type="scientific">Penicilliopsis zonata CBS 506.65</name>
    <dbReference type="NCBI Taxonomy" id="1073090"/>
    <lineage>
        <taxon>Eukaryota</taxon>
        <taxon>Fungi</taxon>
        <taxon>Dikarya</taxon>
        <taxon>Ascomycota</taxon>
        <taxon>Pezizomycotina</taxon>
        <taxon>Eurotiomycetes</taxon>
        <taxon>Eurotiomycetidae</taxon>
        <taxon>Eurotiales</taxon>
        <taxon>Aspergillaceae</taxon>
        <taxon>Penicilliopsis</taxon>
    </lineage>
</organism>
<evidence type="ECO:0000313" key="4">
    <source>
        <dbReference type="Proteomes" id="UP000184188"/>
    </source>
</evidence>
<dbReference type="AlphaFoldDB" id="A0A1L9SFP5"/>
<keyword evidence="1" id="KW-0812">Transmembrane</keyword>
<feature type="transmembrane region" description="Helical" evidence="1">
    <location>
        <begin position="45"/>
        <end position="68"/>
    </location>
</feature>
<protein>
    <recommendedName>
        <fullName evidence="2">Rhodopsin domain-containing protein</fullName>
    </recommendedName>
</protein>
<dbReference type="Proteomes" id="UP000184188">
    <property type="component" value="Unassembled WGS sequence"/>
</dbReference>
<dbReference type="RefSeq" id="XP_022580354.1">
    <property type="nucleotide sequence ID" value="XM_022723336.1"/>
</dbReference>
<dbReference type="EMBL" id="KV878344">
    <property type="protein sequence ID" value="OJJ45844.1"/>
    <property type="molecule type" value="Genomic_DNA"/>
</dbReference>
<dbReference type="PANTHER" id="PTHR38794">
    <property type="entry name" value="INTEGRAL MEMBRANE PROTEIN"/>
    <property type="match status" value="1"/>
</dbReference>
<dbReference type="InterPro" id="IPR049326">
    <property type="entry name" value="Rhodopsin_dom_fungi"/>
</dbReference>
<evidence type="ECO:0000313" key="3">
    <source>
        <dbReference type="EMBL" id="OJJ45844.1"/>
    </source>
</evidence>
<feature type="transmembrane region" description="Helical" evidence="1">
    <location>
        <begin position="88"/>
        <end position="111"/>
    </location>
</feature>
<dbReference type="OrthoDB" id="3918601at2759"/>
<name>A0A1L9SFP5_9EURO</name>
<reference evidence="4" key="1">
    <citation type="journal article" date="2017" name="Genome Biol.">
        <title>Comparative genomics reveals high biological diversity and specific adaptations in the industrially and medically important fungal genus Aspergillus.</title>
        <authorList>
            <person name="de Vries R.P."/>
            <person name="Riley R."/>
            <person name="Wiebenga A."/>
            <person name="Aguilar-Osorio G."/>
            <person name="Amillis S."/>
            <person name="Uchima C.A."/>
            <person name="Anderluh G."/>
            <person name="Asadollahi M."/>
            <person name="Askin M."/>
            <person name="Barry K."/>
            <person name="Battaglia E."/>
            <person name="Bayram O."/>
            <person name="Benocci T."/>
            <person name="Braus-Stromeyer S.A."/>
            <person name="Caldana C."/>
            <person name="Canovas D."/>
            <person name="Cerqueira G.C."/>
            <person name="Chen F."/>
            <person name="Chen W."/>
            <person name="Choi C."/>
            <person name="Clum A."/>
            <person name="Dos Santos R.A."/>
            <person name="Damasio A.R."/>
            <person name="Diallinas G."/>
            <person name="Emri T."/>
            <person name="Fekete E."/>
            <person name="Flipphi M."/>
            <person name="Freyberg S."/>
            <person name="Gallo A."/>
            <person name="Gournas C."/>
            <person name="Habgood R."/>
            <person name="Hainaut M."/>
            <person name="Harispe M.L."/>
            <person name="Henrissat B."/>
            <person name="Hilden K.S."/>
            <person name="Hope R."/>
            <person name="Hossain A."/>
            <person name="Karabika E."/>
            <person name="Karaffa L."/>
            <person name="Karanyi Z."/>
            <person name="Krasevec N."/>
            <person name="Kuo A."/>
            <person name="Kusch H."/>
            <person name="LaButti K."/>
            <person name="Lagendijk E.L."/>
            <person name="Lapidus A."/>
            <person name="Levasseur A."/>
            <person name="Lindquist E."/>
            <person name="Lipzen A."/>
            <person name="Logrieco A.F."/>
            <person name="MacCabe A."/>
            <person name="Maekelae M.R."/>
            <person name="Malavazi I."/>
            <person name="Melin P."/>
            <person name="Meyer V."/>
            <person name="Mielnichuk N."/>
            <person name="Miskei M."/>
            <person name="Molnar A.P."/>
            <person name="Mule G."/>
            <person name="Ngan C.Y."/>
            <person name="Orejas M."/>
            <person name="Orosz E."/>
            <person name="Ouedraogo J.P."/>
            <person name="Overkamp K.M."/>
            <person name="Park H.-S."/>
            <person name="Perrone G."/>
            <person name="Piumi F."/>
            <person name="Punt P.J."/>
            <person name="Ram A.F."/>
            <person name="Ramon A."/>
            <person name="Rauscher S."/>
            <person name="Record E."/>
            <person name="Riano-Pachon D.M."/>
            <person name="Robert V."/>
            <person name="Roehrig J."/>
            <person name="Ruller R."/>
            <person name="Salamov A."/>
            <person name="Salih N.S."/>
            <person name="Samson R.A."/>
            <person name="Sandor E."/>
            <person name="Sanguinetti M."/>
            <person name="Schuetze T."/>
            <person name="Sepcic K."/>
            <person name="Shelest E."/>
            <person name="Sherlock G."/>
            <person name="Sophianopoulou V."/>
            <person name="Squina F.M."/>
            <person name="Sun H."/>
            <person name="Susca A."/>
            <person name="Todd R.B."/>
            <person name="Tsang A."/>
            <person name="Unkles S.E."/>
            <person name="van de Wiele N."/>
            <person name="van Rossen-Uffink D."/>
            <person name="Oliveira J.V."/>
            <person name="Vesth T.C."/>
            <person name="Visser J."/>
            <person name="Yu J.-H."/>
            <person name="Zhou M."/>
            <person name="Andersen M.R."/>
            <person name="Archer D.B."/>
            <person name="Baker S.E."/>
            <person name="Benoit I."/>
            <person name="Brakhage A.A."/>
            <person name="Braus G.H."/>
            <person name="Fischer R."/>
            <person name="Frisvad J.C."/>
            <person name="Goldman G.H."/>
            <person name="Houbraken J."/>
            <person name="Oakley B."/>
            <person name="Pocsi I."/>
            <person name="Scazzocchio C."/>
            <person name="Seiboth B."/>
            <person name="vanKuyk P.A."/>
            <person name="Wortman J."/>
            <person name="Dyer P.S."/>
            <person name="Grigoriev I.V."/>
        </authorList>
    </citation>
    <scope>NUCLEOTIDE SEQUENCE [LARGE SCALE GENOMIC DNA]</scope>
    <source>
        <strain evidence="4">CBS 506.65</strain>
    </source>
</reference>
<dbReference type="PANTHER" id="PTHR38794:SF3">
    <property type="entry name" value="INTEGRAL MEMBRANE PROTEIN"/>
    <property type="match status" value="1"/>
</dbReference>
<feature type="domain" description="Rhodopsin" evidence="2">
    <location>
        <begin position="29"/>
        <end position="253"/>
    </location>
</feature>
<feature type="transmembrane region" description="Helical" evidence="1">
    <location>
        <begin position="162"/>
        <end position="184"/>
    </location>
</feature>
<gene>
    <name evidence="3" type="ORF">ASPZODRAFT_133712</name>
</gene>
<dbReference type="STRING" id="1073090.A0A1L9SFP5"/>